<evidence type="ECO:0000313" key="3">
    <source>
        <dbReference type="EMBL" id="SET32478.1"/>
    </source>
</evidence>
<protein>
    <submittedName>
        <fullName evidence="3">Uncharacterized protein</fullName>
    </submittedName>
</protein>
<keyword evidence="4" id="KW-1185">Reference proteome</keyword>
<keyword evidence="2" id="KW-1133">Transmembrane helix</keyword>
<gene>
    <name evidence="3" type="ORF">SAMN05660429_01542</name>
</gene>
<organism evidence="3 4">
    <name type="scientific">Thalassotalea agarivorans</name>
    <name type="common">Thalassomonas agarivorans</name>
    <dbReference type="NCBI Taxonomy" id="349064"/>
    <lineage>
        <taxon>Bacteria</taxon>
        <taxon>Pseudomonadati</taxon>
        <taxon>Pseudomonadota</taxon>
        <taxon>Gammaproteobacteria</taxon>
        <taxon>Alteromonadales</taxon>
        <taxon>Colwelliaceae</taxon>
        <taxon>Thalassotalea</taxon>
    </lineage>
</organism>
<feature type="transmembrane region" description="Helical" evidence="2">
    <location>
        <begin position="6"/>
        <end position="24"/>
    </location>
</feature>
<dbReference type="Proteomes" id="UP000199308">
    <property type="component" value="Unassembled WGS sequence"/>
</dbReference>
<name>A0A1I0DJF9_THASX</name>
<feature type="compositionally biased region" description="Basic and acidic residues" evidence="1">
    <location>
        <begin position="36"/>
        <end position="62"/>
    </location>
</feature>
<evidence type="ECO:0000256" key="1">
    <source>
        <dbReference type="SAM" id="MobiDB-lite"/>
    </source>
</evidence>
<proteinExistence type="predicted"/>
<keyword evidence="2" id="KW-0472">Membrane</keyword>
<dbReference type="EMBL" id="FOHK01000006">
    <property type="protein sequence ID" value="SET32478.1"/>
    <property type="molecule type" value="Genomic_DNA"/>
</dbReference>
<evidence type="ECO:0000256" key="2">
    <source>
        <dbReference type="SAM" id="Phobius"/>
    </source>
</evidence>
<sequence length="62" mass="6767">MGKEIGIIIAIVVFLMIIGALSTVHKSASQPLRKKSLNDLKETLPRNSKDKTSDSDEKKASN</sequence>
<accession>A0A1I0DJF9</accession>
<evidence type="ECO:0000313" key="4">
    <source>
        <dbReference type="Proteomes" id="UP000199308"/>
    </source>
</evidence>
<dbReference type="STRING" id="349064.SAMN05660429_01542"/>
<dbReference type="AlphaFoldDB" id="A0A1I0DJF9"/>
<dbReference type="RefSeq" id="WP_093328988.1">
    <property type="nucleotide sequence ID" value="NZ_AP027363.1"/>
</dbReference>
<keyword evidence="2" id="KW-0812">Transmembrane</keyword>
<reference evidence="3 4" key="1">
    <citation type="submission" date="2016-10" db="EMBL/GenBank/DDBJ databases">
        <authorList>
            <person name="de Groot N.N."/>
        </authorList>
    </citation>
    <scope>NUCLEOTIDE SEQUENCE [LARGE SCALE GENOMIC DNA]</scope>
    <source>
        <strain evidence="3 4">DSM 19706</strain>
    </source>
</reference>
<feature type="region of interest" description="Disordered" evidence="1">
    <location>
        <begin position="25"/>
        <end position="62"/>
    </location>
</feature>